<evidence type="ECO:0000313" key="1">
    <source>
        <dbReference type="EMBL" id="ABD81672.1"/>
    </source>
</evidence>
<dbReference type="OrthoDB" id="9797755at2"/>
<dbReference type="AlphaFoldDB" id="Q21I07"/>
<dbReference type="Proteomes" id="UP000001947">
    <property type="component" value="Chromosome"/>
</dbReference>
<dbReference type="GeneID" id="98614074"/>
<protein>
    <recommendedName>
        <fullName evidence="3">Alpha/beta hydrolase</fullName>
    </recommendedName>
</protein>
<evidence type="ECO:0008006" key="3">
    <source>
        <dbReference type="Google" id="ProtNLM"/>
    </source>
</evidence>
<dbReference type="EMBL" id="CP000282">
    <property type="protein sequence ID" value="ABD81672.1"/>
    <property type="molecule type" value="Genomic_DNA"/>
</dbReference>
<evidence type="ECO:0000313" key="2">
    <source>
        <dbReference type="Proteomes" id="UP000001947"/>
    </source>
</evidence>
<accession>Q21I07</accession>
<reference evidence="1 2" key="1">
    <citation type="journal article" date="2008" name="PLoS Genet.">
        <title>Complete genome sequence of the complex carbohydrate-degrading marine bacterium, Saccharophagus degradans strain 2-40 T.</title>
        <authorList>
            <person name="Weiner R.M."/>
            <person name="Taylor L.E.II."/>
            <person name="Henrissat B."/>
            <person name="Hauser L."/>
            <person name="Land M."/>
            <person name="Coutinho P.M."/>
            <person name="Rancurel C."/>
            <person name="Saunders E.H."/>
            <person name="Longmire A.G."/>
            <person name="Zhang H."/>
            <person name="Bayer E.A."/>
            <person name="Gilbert H.J."/>
            <person name="Larimer F."/>
            <person name="Zhulin I.B."/>
            <person name="Ekborg N.A."/>
            <person name="Lamed R."/>
            <person name="Richardson P.M."/>
            <person name="Borovok I."/>
            <person name="Hutcheson S."/>
        </authorList>
    </citation>
    <scope>NUCLEOTIDE SEQUENCE [LARGE SCALE GENOMIC DNA]</scope>
    <source>
        <strain evidence="2">2-40 / ATCC 43961 / DSM 17024</strain>
    </source>
</reference>
<name>Q21I07_SACD2</name>
<dbReference type="STRING" id="203122.Sde_2412"/>
<gene>
    <name evidence="1" type="ordered locus">Sde_2412</name>
</gene>
<dbReference type="KEGG" id="sde:Sde_2412"/>
<dbReference type="eggNOG" id="COG4782">
    <property type="taxonomic scope" value="Bacteria"/>
</dbReference>
<dbReference type="InterPro" id="IPR010297">
    <property type="entry name" value="DUF900_hydrolase"/>
</dbReference>
<sequence>MLLMVTNRSGTKGRYGDDAKPNHKYDYLYNYNNKSINEDGFNSVGKKGFEVQLMQELERLRTEEGIAQPKVGFYIHGFNNTYRESIDEIYDLEAKLKVRFGYAPVIVGFSWPSAGSLYTYLSDREKSRDSVGAFTRILLDLNALVDRNQHDCFSSVFCFAHSMGVYTLRKGMEYLSDYLGAPQGRKLFDETVLLGGDISAKNIQIGGKAEYITNFSRRVHVYYSKHDTVLRAASIKRFGSPRLGRHGALDYTNLPNNVVLVDARKYANKEAMEGYKERSGDQVSIHSSYRYHDVILDDLSQVLQSVDRDEVTNRGVIELEGKNLGNHYRLL</sequence>
<dbReference type="HOGENOM" id="CLU_882450_0_0_6"/>
<dbReference type="RefSeq" id="WP_011468889.1">
    <property type="nucleotide sequence ID" value="NC_007912.1"/>
</dbReference>
<dbReference type="ESTHER" id="sacd2-q21i07">
    <property type="family name" value="Duf_900"/>
</dbReference>
<proteinExistence type="predicted"/>
<organism evidence="1 2">
    <name type="scientific">Saccharophagus degradans (strain 2-40 / ATCC 43961 / DSM 17024)</name>
    <dbReference type="NCBI Taxonomy" id="203122"/>
    <lineage>
        <taxon>Bacteria</taxon>
        <taxon>Pseudomonadati</taxon>
        <taxon>Pseudomonadota</taxon>
        <taxon>Gammaproteobacteria</taxon>
        <taxon>Cellvibrionales</taxon>
        <taxon>Cellvibrionaceae</taxon>
        <taxon>Saccharophagus</taxon>
    </lineage>
</organism>
<dbReference type="Pfam" id="PF05990">
    <property type="entry name" value="DUF900"/>
    <property type="match status" value="1"/>
</dbReference>
<keyword evidence="2" id="KW-1185">Reference proteome</keyword>